<dbReference type="AlphaFoldDB" id="M4CGY3"/>
<protein>
    <recommendedName>
        <fullName evidence="7">F-box domain-containing protein</fullName>
    </recommendedName>
</protein>
<dbReference type="Gene3D" id="6.10.250.3110">
    <property type="match status" value="1"/>
</dbReference>
<organism evidence="5 6">
    <name type="scientific">Brassica campestris</name>
    <name type="common">Field mustard</name>
    <dbReference type="NCBI Taxonomy" id="3711"/>
    <lineage>
        <taxon>Eukaryota</taxon>
        <taxon>Viridiplantae</taxon>
        <taxon>Streptophyta</taxon>
        <taxon>Embryophyta</taxon>
        <taxon>Tracheophyta</taxon>
        <taxon>Spermatophyta</taxon>
        <taxon>Magnoliopsida</taxon>
        <taxon>eudicotyledons</taxon>
        <taxon>Gunneridae</taxon>
        <taxon>Pentapetalae</taxon>
        <taxon>rosids</taxon>
        <taxon>malvids</taxon>
        <taxon>Brassicales</taxon>
        <taxon>Brassicaceae</taxon>
        <taxon>Brassiceae</taxon>
        <taxon>Brassica</taxon>
    </lineage>
</organism>
<dbReference type="FunCoup" id="M4CGY3">
    <property type="interactions" value="3485"/>
</dbReference>
<evidence type="ECO:0000256" key="2">
    <source>
        <dbReference type="SAM" id="MobiDB-lite"/>
    </source>
</evidence>
<feature type="domain" description="Atg6/beclin coiled-coil" evidence="4">
    <location>
        <begin position="439"/>
        <end position="567"/>
    </location>
</feature>
<dbReference type="SUPFAM" id="SSF81383">
    <property type="entry name" value="F-box domain"/>
    <property type="match status" value="1"/>
</dbReference>
<dbReference type="PANTHER" id="PTHR47149">
    <property type="entry name" value="F-BOX PROTEIN RMF"/>
    <property type="match status" value="1"/>
</dbReference>
<feature type="region of interest" description="Disordered" evidence="2">
    <location>
        <begin position="389"/>
        <end position="415"/>
    </location>
</feature>
<feature type="compositionally biased region" description="Basic and acidic residues" evidence="2">
    <location>
        <begin position="17"/>
        <end position="39"/>
    </location>
</feature>
<evidence type="ECO:0000313" key="6">
    <source>
        <dbReference type="Proteomes" id="UP000011750"/>
    </source>
</evidence>
<dbReference type="InterPro" id="IPR040455">
    <property type="entry name" value="Atg6_BARA"/>
</dbReference>
<evidence type="ECO:0000259" key="4">
    <source>
        <dbReference type="Pfam" id="PF17675"/>
    </source>
</evidence>
<reference evidence="5" key="3">
    <citation type="submission" date="2023-03" db="UniProtKB">
        <authorList>
            <consortium name="EnsemblPlants"/>
        </authorList>
    </citation>
    <scope>IDENTIFICATION</scope>
    <source>
        <strain evidence="5">cv. Chiifu-401-42</strain>
    </source>
</reference>
<sequence>MKTRSSDVQGANRGKRKAPEGDENGRGKRRSVQSDEQKKAPQIGKKRLAPSNEHKKGKKILRGIRSCVSPRCSASSTHRPSFFWFEQDVWTYISRFLDGKSLVMLGATSKWFHKTVMEESIWRFACLRDLHVPRPCPVSSSWNKIYASAFDWMRIGAFTLDSRMSLLTESLSGQLKVPRVQGTIDQMLQSTGSCIIKDIKSGIWIADLQLVRCPVCDLSTCDGTMQILDTRHIELFLNEEYKAGSWDYNLIGSHKLQKDTSAACGAIYDLKHLKASSSSGILHLKSWTGEPEDSQPKAFITTHAVAVHTRLQKNEAAMQGSSIHGANSVLGSTRMDNSFVVLPRHKPQAQGIPPRPRGASSPQPHDATHSGKAMDESFVVVYKSESASDSGAASQNTLSSVEVGQNGPLHSNTSGFNSSINVLNRAFDIARTQTQVEQPLCLECMRVLSDKLEKEVEDVTRDVEAYEACVQRLEGETQDVLSEADFLREKRKIEEEERKLVAAIEESEKQNAEVNRQLKELESKGNRFNELEDRYWQEFNNFQCQLIAHQEERDAILAKIEVSQAHLELLNKTNVLIDAFPIRYDGDFGTINNFRLGRLPKAPQFCTEKSVVMIFRFGPVNLFWSTRYDKAMTLYLICLKDFADFANAKDQENNIPPEKCLKLPFKIENDKVESYSITQSFNKQENWTKALKYTLCNLKWALYWFVGNTNFQPLSATVSLPSDVSAAGSLYAKRGPGSNNPSSKTSRN</sequence>
<dbReference type="Gene3D" id="1.10.418.40">
    <property type="entry name" value="Autophagy protein 6/Beclin 1"/>
    <property type="match status" value="2"/>
</dbReference>
<evidence type="ECO:0000256" key="1">
    <source>
        <dbReference type="SAM" id="Coils"/>
    </source>
</evidence>
<feature type="region of interest" description="Disordered" evidence="2">
    <location>
        <begin position="346"/>
        <end position="373"/>
    </location>
</feature>
<proteinExistence type="predicted"/>
<dbReference type="Gramene" id="Bra003466.1">
    <property type="protein sequence ID" value="Bra003466.1-P"/>
    <property type="gene ID" value="Bra003466"/>
</dbReference>
<evidence type="ECO:0000313" key="5">
    <source>
        <dbReference type="EnsemblPlants" id="Bra003466.1-P"/>
    </source>
</evidence>
<dbReference type="Pfam" id="PF17675">
    <property type="entry name" value="APG6_N"/>
    <property type="match status" value="1"/>
</dbReference>
<feature type="domain" description="Atg6 BARA" evidence="3">
    <location>
        <begin position="621"/>
        <end position="705"/>
    </location>
</feature>
<evidence type="ECO:0000259" key="3">
    <source>
        <dbReference type="Pfam" id="PF04111"/>
    </source>
</evidence>
<dbReference type="InterPro" id="IPR036047">
    <property type="entry name" value="F-box-like_dom_sf"/>
</dbReference>
<feature type="region of interest" description="Disordered" evidence="2">
    <location>
        <begin position="1"/>
        <end position="60"/>
    </location>
</feature>
<name>M4CGY3_BRACM</name>
<keyword evidence="1" id="KW-0175">Coiled coil</keyword>
<dbReference type="GO" id="GO:0061458">
    <property type="term" value="P:reproductive system development"/>
    <property type="evidence" value="ECO:0000318"/>
    <property type="project" value="GO_Central"/>
</dbReference>
<dbReference type="HOGENOM" id="CLU_371893_0_0_1"/>
<keyword evidence="6" id="KW-1185">Reference proteome</keyword>
<dbReference type="GO" id="GO:0005634">
    <property type="term" value="C:nucleus"/>
    <property type="evidence" value="ECO:0000318"/>
    <property type="project" value="GO_Central"/>
</dbReference>
<feature type="coiled-coil region" evidence="1">
    <location>
        <begin position="442"/>
        <end position="534"/>
    </location>
</feature>
<dbReference type="SMR" id="M4CGY3"/>
<evidence type="ECO:0008006" key="7">
    <source>
        <dbReference type="Google" id="ProtNLM"/>
    </source>
</evidence>
<dbReference type="InParanoid" id="M4CGY3"/>
<dbReference type="STRING" id="51351.M4CGY3"/>
<dbReference type="InterPro" id="IPR041691">
    <property type="entry name" value="Atg6/beclin_CC"/>
</dbReference>
<reference evidence="5 6" key="1">
    <citation type="journal article" date="2011" name="Nat. Genet.">
        <title>The genome of the mesopolyploid crop species Brassica rapa.</title>
        <authorList>
            <consortium name="Brassica rapa Genome Sequencing Project Consortium"/>
            <person name="Wang X."/>
            <person name="Wang H."/>
            <person name="Wang J."/>
            <person name="Sun R."/>
            <person name="Wu J."/>
            <person name="Liu S."/>
            <person name="Bai Y."/>
            <person name="Mun J.H."/>
            <person name="Bancroft I."/>
            <person name="Cheng F."/>
            <person name="Huang S."/>
            <person name="Li X."/>
            <person name="Hua W."/>
            <person name="Wang J."/>
            <person name="Wang X."/>
            <person name="Freeling M."/>
            <person name="Pires J.C."/>
            <person name="Paterson A.H."/>
            <person name="Chalhoub B."/>
            <person name="Wang B."/>
            <person name="Hayward A."/>
            <person name="Sharpe A.G."/>
            <person name="Park B.S."/>
            <person name="Weisshaar B."/>
            <person name="Liu B."/>
            <person name="Li B."/>
            <person name="Liu B."/>
            <person name="Tong C."/>
            <person name="Song C."/>
            <person name="Duran C."/>
            <person name="Peng C."/>
            <person name="Geng C."/>
            <person name="Koh C."/>
            <person name="Lin C."/>
            <person name="Edwards D."/>
            <person name="Mu D."/>
            <person name="Shen D."/>
            <person name="Soumpourou E."/>
            <person name="Li F."/>
            <person name="Fraser F."/>
            <person name="Conant G."/>
            <person name="Lassalle G."/>
            <person name="King G.J."/>
            <person name="Bonnema G."/>
            <person name="Tang H."/>
            <person name="Wang H."/>
            <person name="Belcram H."/>
            <person name="Zhou H."/>
            <person name="Hirakawa H."/>
            <person name="Abe H."/>
            <person name="Guo H."/>
            <person name="Wang H."/>
            <person name="Jin H."/>
            <person name="Parkin I.A."/>
            <person name="Batley J."/>
            <person name="Kim J.S."/>
            <person name="Just J."/>
            <person name="Li J."/>
            <person name="Xu J."/>
            <person name="Deng J."/>
            <person name="Kim J.A."/>
            <person name="Li J."/>
            <person name="Yu J."/>
            <person name="Meng J."/>
            <person name="Wang J."/>
            <person name="Min J."/>
            <person name="Poulain J."/>
            <person name="Wang J."/>
            <person name="Hatakeyama K."/>
            <person name="Wu K."/>
            <person name="Wang L."/>
            <person name="Fang L."/>
            <person name="Trick M."/>
            <person name="Links M.G."/>
            <person name="Zhao M."/>
            <person name="Jin M."/>
            <person name="Ramchiary N."/>
            <person name="Drou N."/>
            <person name="Berkman P.J."/>
            <person name="Cai Q."/>
            <person name="Huang Q."/>
            <person name="Li R."/>
            <person name="Tabata S."/>
            <person name="Cheng S."/>
            <person name="Zhang S."/>
            <person name="Zhang S."/>
            <person name="Huang S."/>
            <person name="Sato S."/>
            <person name="Sun S."/>
            <person name="Kwon S.J."/>
            <person name="Choi S.R."/>
            <person name="Lee T.H."/>
            <person name="Fan W."/>
            <person name="Zhao X."/>
            <person name="Tan X."/>
            <person name="Xu X."/>
            <person name="Wang Y."/>
            <person name="Qiu Y."/>
            <person name="Yin Y."/>
            <person name="Li Y."/>
            <person name="Du Y."/>
            <person name="Liao Y."/>
            <person name="Lim Y."/>
            <person name="Narusaka Y."/>
            <person name="Wang Y."/>
            <person name="Wang Z."/>
            <person name="Li Z."/>
            <person name="Wang Z."/>
            <person name="Xiong Z."/>
            <person name="Zhang Z."/>
        </authorList>
    </citation>
    <scope>NUCLEOTIDE SEQUENCE [LARGE SCALE GENOMIC DNA]</scope>
    <source>
        <strain evidence="5 6">cv. Chiifu-401-42</strain>
    </source>
</reference>
<dbReference type="PANTHER" id="PTHR47149:SF2">
    <property type="entry name" value="F-BOX DOMAIN-CONTAINING PROTEIN"/>
    <property type="match status" value="1"/>
</dbReference>
<dbReference type="Pfam" id="PF04111">
    <property type="entry name" value="APG6"/>
    <property type="match status" value="1"/>
</dbReference>
<reference evidence="5 6" key="2">
    <citation type="journal article" date="2018" name="Hortic Res">
        <title>Improved Brassica rapa reference genome by single-molecule sequencing and chromosome conformation capture technologies.</title>
        <authorList>
            <person name="Zhang L."/>
            <person name="Cai X."/>
            <person name="Wu J."/>
            <person name="Liu M."/>
            <person name="Grob S."/>
            <person name="Cheng F."/>
            <person name="Liang J."/>
            <person name="Cai C."/>
            <person name="Liu Z."/>
            <person name="Liu B."/>
            <person name="Wang F."/>
            <person name="Li S."/>
            <person name="Liu F."/>
            <person name="Li X."/>
            <person name="Cheng L."/>
            <person name="Yang W."/>
            <person name="Li M.H."/>
            <person name="Grossniklaus U."/>
            <person name="Zheng H."/>
            <person name="Wang X."/>
        </authorList>
    </citation>
    <scope>NUCLEOTIDE SEQUENCE [LARGE SCALE GENOMIC DNA]</scope>
    <source>
        <strain evidence="5 6">cv. Chiifu-401-42</strain>
    </source>
</reference>
<dbReference type="EnsemblPlants" id="Bra003466.1">
    <property type="protein sequence ID" value="Bra003466.1-P"/>
    <property type="gene ID" value="Bra003466"/>
</dbReference>
<dbReference type="eggNOG" id="KOG2751">
    <property type="taxonomic scope" value="Eukaryota"/>
</dbReference>
<accession>M4CGY3</accession>
<dbReference type="Proteomes" id="UP000011750">
    <property type="component" value="Chromosome A07"/>
</dbReference>
<dbReference type="InterPro" id="IPR038274">
    <property type="entry name" value="Atg6/Beclin_C_sf"/>
</dbReference>